<evidence type="ECO:0000256" key="5">
    <source>
        <dbReference type="ARBA" id="ARBA00023136"/>
    </source>
</evidence>
<evidence type="ECO:0000313" key="10">
    <source>
        <dbReference type="EMBL" id="WAR24542.1"/>
    </source>
</evidence>
<keyword evidence="6" id="KW-0675">Receptor</keyword>
<protein>
    <submittedName>
        <fullName evidence="10">OX2R-like protein</fullName>
    </submittedName>
</protein>
<evidence type="ECO:0000256" key="7">
    <source>
        <dbReference type="ARBA" id="ARBA00023224"/>
    </source>
</evidence>
<dbReference type="PANTHER" id="PTHR45695:SF15">
    <property type="entry name" value="OPSIN RH2"/>
    <property type="match status" value="1"/>
</dbReference>
<dbReference type="PROSITE" id="PS50262">
    <property type="entry name" value="G_PROTEIN_RECEP_F1_2"/>
    <property type="match status" value="1"/>
</dbReference>
<evidence type="ECO:0000256" key="2">
    <source>
        <dbReference type="ARBA" id="ARBA00022692"/>
    </source>
</evidence>
<dbReference type="InterPro" id="IPR017452">
    <property type="entry name" value="GPCR_Rhodpsn_7TM"/>
</dbReference>
<dbReference type="SUPFAM" id="SSF81321">
    <property type="entry name" value="Family A G protein-coupled receptor-like"/>
    <property type="match status" value="1"/>
</dbReference>
<dbReference type="Gene3D" id="1.20.1070.10">
    <property type="entry name" value="Rhodopsin 7-helix transmembrane proteins"/>
    <property type="match status" value="1"/>
</dbReference>
<dbReference type="PRINTS" id="PR00237">
    <property type="entry name" value="GPCRRHODOPSN"/>
</dbReference>
<dbReference type="Proteomes" id="UP001164746">
    <property type="component" value="Chromosome 13"/>
</dbReference>
<organism evidence="10 11">
    <name type="scientific">Mya arenaria</name>
    <name type="common">Soft-shell clam</name>
    <dbReference type="NCBI Taxonomy" id="6604"/>
    <lineage>
        <taxon>Eukaryota</taxon>
        <taxon>Metazoa</taxon>
        <taxon>Spiralia</taxon>
        <taxon>Lophotrochozoa</taxon>
        <taxon>Mollusca</taxon>
        <taxon>Bivalvia</taxon>
        <taxon>Autobranchia</taxon>
        <taxon>Heteroconchia</taxon>
        <taxon>Euheterodonta</taxon>
        <taxon>Imparidentia</taxon>
        <taxon>Neoheterodontei</taxon>
        <taxon>Myida</taxon>
        <taxon>Myoidea</taxon>
        <taxon>Myidae</taxon>
        <taxon>Mya</taxon>
    </lineage>
</organism>
<dbReference type="PANTHER" id="PTHR45695">
    <property type="entry name" value="LEUCOKININ RECEPTOR-RELATED"/>
    <property type="match status" value="1"/>
</dbReference>
<evidence type="ECO:0000256" key="8">
    <source>
        <dbReference type="SAM" id="Phobius"/>
    </source>
</evidence>
<evidence type="ECO:0000256" key="4">
    <source>
        <dbReference type="ARBA" id="ARBA00023040"/>
    </source>
</evidence>
<dbReference type="Pfam" id="PF00001">
    <property type="entry name" value="7tm_1"/>
    <property type="match status" value="1"/>
</dbReference>
<dbReference type="InterPro" id="IPR000276">
    <property type="entry name" value="GPCR_Rhodpsn"/>
</dbReference>
<keyword evidence="4" id="KW-0297">G-protein coupled receptor</keyword>
<comment type="subcellular location">
    <subcellularLocation>
        <location evidence="1">Membrane</location>
        <topology evidence="1">Multi-pass membrane protein</topology>
    </subcellularLocation>
</comment>
<gene>
    <name evidence="10" type="ORF">MAR_038211</name>
</gene>
<feature type="transmembrane region" description="Helical" evidence="8">
    <location>
        <begin position="100"/>
        <end position="116"/>
    </location>
</feature>
<reference evidence="10" key="1">
    <citation type="submission" date="2022-11" db="EMBL/GenBank/DDBJ databases">
        <title>Centuries of genome instability and evolution in soft-shell clam transmissible cancer (bioRxiv).</title>
        <authorList>
            <person name="Hart S.F.M."/>
            <person name="Yonemitsu M.A."/>
            <person name="Giersch R.M."/>
            <person name="Beal B.F."/>
            <person name="Arriagada G."/>
            <person name="Davis B.W."/>
            <person name="Ostrander E.A."/>
            <person name="Goff S.P."/>
            <person name="Metzger M.J."/>
        </authorList>
    </citation>
    <scope>NUCLEOTIDE SEQUENCE</scope>
    <source>
        <strain evidence="10">MELC-2E11</strain>
        <tissue evidence="10">Siphon/mantle</tissue>
    </source>
</reference>
<sequence length="141" mass="16371">MVENVSTNSSNVTRDYEYTDDQIMEFVWEHITLKYYHWIFISLFFLVFVVGSAGNFLVCFSVWRSKSLRNATNYFLVNLAVSDFLVIVLCLPATIMLDALHSWFLGLAMCKVFIYMQRQRVASGKRPDITSEVKKDGLMQD</sequence>
<keyword evidence="2 8" id="KW-0812">Transmembrane</keyword>
<dbReference type="EMBL" id="CP111024">
    <property type="protein sequence ID" value="WAR24542.1"/>
    <property type="molecule type" value="Genomic_DNA"/>
</dbReference>
<evidence type="ECO:0000256" key="6">
    <source>
        <dbReference type="ARBA" id="ARBA00023170"/>
    </source>
</evidence>
<feature type="transmembrane region" description="Helical" evidence="8">
    <location>
        <begin position="75"/>
        <end position="94"/>
    </location>
</feature>
<evidence type="ECO:0000259" key="9">
    <source>
        <dbReference type="PROSITE" id="PS50262"/>
    </source>
</evidence>
<proteinExistence type="predicted"/>
<keyword evidence="11" id="KW-1185">Reference proteome</keyword>
<evidence type="ECO:0000256" key="3">
    <source>
        <dbReference type="ARBA" id="ARBA00022989"/>
    </source>
</evidence>
<keyword evidence="5 8" id="KW-0472">Membrane</keyword>
<keyword evidence="3 8" id="KW-1133">Transmembrane helix</keyword>
<feature type="domain" description="G-protein coupled receptors family 1 profile" evidence="9">
    <location>
        <begin position="54"/>
        <end position="116"/>
    </location>
</feature>
<evidence type="ECO:0000313" key="11">
    <source>
        <dbReference type="Proteomes" id="UP001164746"/>
    </source>
</evidence>
<accession>A0ABY7FSH7</accession>
<evidence type="ECO:0000256" key="1">
    <source>
        <dbReference type="ARBA" id="ARBA00004141"/>
    </source>
</evidence>
<feature type="transmembrane region" description="Helical" evidence="8">
    <location>
        <begin position="35"/>
        <end position="63"/>
    </location>
</feature>
<name>A0ABY7FSH7_MYAAR</name>
<keyword evidence="7" id="KW-0807">Transducer</keyword>